<comment type="similarity">
    <text evidence="3">Belongs to the D-isomer specific 2-hydroxyacid dehydrogenase family.</text>
</comment>
<dbReference type="OrthoDB" id="298012at2759"/>
<accession>A0A8J2JAY1</accession>
<feature type="compositionally biased region" description="Basic and acidic residues" evidence="4">
    <location>
        <begin position="338"/>
        <end position="349"/>
    </location>
</feature>
<evidence type="ECO:0000256" key="3">
    <source>
        <dbReference type="RuleBase" id="RU003719"/>
    </source>
</evidence>
<dbReference type="GO" id="GO:0008465">
    <property type="term" value="F:hydroxypyruvate reductase (NADH) activity"/>
    <property type="evidence" value="ECO:0007669"/>
    <property type="project" value="TreeGrafter"/>
</dbReference>
<feature type="compositionally biased region" description="Polar residues" evidence="4">
    <location>
        <begin position="350"/>
        <end position="359"/>
    </location>
</feature>
<evidence type="ECO:0000256" key="2">
    <source>
        <dbReference type="ARBA" id="ARBA00073306"/>
    </source>
</evidence>
<sequence length="371" mass="39692">MSRPKVYVSRPDIGQAALEMLGNKCDLIIWPNESPAPRSFLLEKVKGVDGICCMITDNIDAELLEAAGPNLKVIGTMSVGYDHVDIEAMKSAGVKLGNTPGVLTDATAELTVALLLATSRRLFEGREELLNGGWAKSAWGPGFLCGQGLAGSTVGIYGLGRIGQAVMERLVPFRPAKFLYSGRSKKDNVSAEFVDLATLLRESDFVIVTCALNAETKEMFNANAFNLMKPTAIFVNSSRGGVVQQDDLIAALKSNTILAAGLDVMTPEPLPTDHELTKLKNCVIIPHMGSATVQSRTLMATMTVRNILAGLEGTPLPSQVGLMVVAIAIASTNKEEPQRRLLSGKRENVTKSSAESLPESTYLGDTADLDR</sequence>
<evidence type="ECO:0000313" key="8">
    <source>
        <dbReference type="Proteomes" id="UP000708208"/>
    </source>
</evidence>
<dbReference type="InterPro" id="IPR050223">
    <property type="entry name" value="D-isomer_2-hydroxyacid_DH"/>
</dbReference>
<protein>
    <recommendedName>
        <fullName evidence="2">Glyoxylate reductase/hydroxypyruvate reductase</fullName>
    </recommendedName>
</protein>
<evidence type="ECO:0000259" key="5">
    <source>
        <dbReference type="Pfam" id="PF00389"/>
    </source>
</evidence>
<reference evidence="7" key="1">
    <citation type="submission" date="2021-06" db="EMBL/GenBank/DDBJ databases">
        <authorList>
            <person name="Hodson N. C."/>
            <person name="Mongue J. A."/>
            <person name="Jaron S. K."/>
        </authorList>
    </citation>
    <scope>NUCLEOTIDE SEQUENCE</scope>
</reference>
<keyword evidence="8" id="KW-1185">Reference proteome</keyword>
<proteinExistence type="inferred from homology"/>
<evidence type="ECO:0000259" key="6">
    <source>
        <dbReference type="Pfam" id="PF02826"/>
    </source>
</evidence>
<evidence type="ECO:0000313" key="7">
    <source>
        <dbReference type="EMBL" id="CAG7696506.1"/>
    </source>
</evidence>
<dbReference type="Pfam" id="PF00389">
    <property type="entry name" value="2-Hacid_dh"/>
    <property type="match status" value="1"/>
</dbReference>
<feature type="non-terminal residue" evidence="7">
    <location>
        <position position="371"/>
    </location>
</feature>
<evidence type="ECO:0000256" key="1">
    <source>
        <dbReference type="ARBA" id="ARBA00023002"/>
    </source>
</evidence>
<gene>
    <name evidence="7" type="ORF">AFUS01_LOCUS3959</name>
</gene>
<comment type="caution">
    <text evidence="7">The sequence shown here is derived from an EMBL/GenBank/DDBJ whole genome shotgun (WGS) entry which is preliminary data.</text>
</comment>
<dbReference type="Pfam" id="PF02826">
    <property type="entry name" value="2-Hacid_dh_C"/>
    <property type="match status" value="1"/>
</dbReference>
<dbReference type="GO" id="GO:0030267">
    <property type="term" value="F:glyoxylate reductase (NADPH) activity"/>
    <property type="evidence" value="ECO:0007669"/>
    <property type="project" value="TreeGrafter"/>
</dbReference>
<dbReference type="GO" id="GO:0005829">
    <property type="term" value="C:cytosol"/>
    <property type="evidence" value="ECO:0007669"/>
    <property type="project" value="TreeGrafter"/>
</dbReference>
<keyword evidence="1 3" id="KW-0560">Oxidoreductase</keyword>
<organism evidence="7 8">
    <name type="scientific">Allacma fusca</name>
    <dbReference type="NCBI Taxonomy" id="39272"/>
    <lineage>
        <taxon>Eukaryota</taxon>
        <taxon>Metazoa</taxon>
        <taxon>Ecdysozoa</taxon>
        <taxon>Arthropoda</taxon>
        <taxon>Hexapoda</taxon>
        <taxon>Collembola</taxon>
        <taxon>Symphypleona</taxon>
        <taxon>Sminthuridae</taxon>
        <taxon>Allacma</taxon>
    </lineage>
</organism>
<feature type="region of interest" description="Disordered" evidence="4">
    <location>
        <begin position="338"/>
        <end position="371"/>
    </location>
</feature>
<name>A0A8J2JAY1_9HEXA</name>
<dbReference type="FunFam" id="3.40.50.720:FF:000026">
    <property type="entry name" value="Glyoxylate/hydroxypyruvate reductase B"/>
    <property type="match status" value="1"/>
</dbReference>
<dbReference type="InterPro" id="IPR006140">
    <property type="entry name" value="D-isomer_DH_NAD-bd"/>
</dbReference>
<dbReference type="CDD" id="cd05301">
    <property type="entry name" value="GDH"/>
    <property type="match status" value="1"/>
</dbReference>
<dbReference type="AlphaFoldDB" id="A0A8J2JAY1"/>
<dbReference type="PANTHER" id="PTHR10996">
    <property type="entry name" value="2-HYDROXYACID DEHYDROGENASE-RELATED"/>
    <property type="match status" value="1"/>
</dbReference>
<feature type="domain" description="D-isomer specific 2-hydroxyacid dehydrogenase NAD-binding" evidence="6">
    <location>
        <begin position="112"/>
        <end position="289"/>
    </location>
</feature>
<dbReference type="PANTHER" id="PTHR10996:SF277">
    <property type="entry name" value="GLYOXYLATE REDUCTASE_HYDROXYPYRUVATE REDUCTASE"/>
    <property type="match status" value="1"/>
</dbReference>
<dbReference type="Proteomes" id="UP000708208">
    <property type="component" value="Unassembled WGS sequence"/>
</dbReference>
<dbReference type="GO" id="GO:0051287">
    <property type="term" value="F:NAD binding"/>
    <property type="evidence" value="ECO:0007669"/>
    <property type="project" value="InterPro"/>
</dbReference>
<feature type="domain" description="D-isomer specific 2-hydroxyacid dehydrogenase catalytic" evidence="5">
    <location>
        <begin position="13"/>
        <end position="320"/>
    </location>
</feature>
<evidence type="ECO:0000256" key="4">
    <source>
        <dbReference type="SAM" id="MobiDB-lite"/>
    </source>
</evidence>
<dbReference type="InterPro" id="IPR006139">
    <property type="entry name" value="D-isomer_2_OHA_DH_cat_dom"/>
</dbReference>
<dbReference type="EMBL" id="CAJVCH010024376">
    <property type="protein sequence ID" value="CAG7696506.1"/>
    <property type="molecule type" value="Genomic_DNA"/>
</dbReference>